<organism evidence="1">
    <name type="scientific">Arion vulgaris</name>
    <dbReference type="NCBI Taxonomy" id="1028688"/>
    <lineage>
        <taxon>Eukaryota</taxon>
        <taxon>Metazoa</taxon>
        <taxon>Spiralia</taxon>
        <taxon>Lophotrochozoa</taxon>
        <taxon>Mollusca</taxon>
        <taxon>Gastropoda</taxon>
        <taxon>Heterobranchia</taxon>
        <taxon>Euthyneura</taxon>
        <taxon>Panpulmonata</taxon>
        <taxon>Eupulmonata</taxon>
        <taxon>Stylommatophora</taxon>
        <taxon>Helicina</taxon>
        <taxon>Arionoidea</taxon>
        <taxon>Arionidae</taxon>
        <taxon>Arion</taxon>
    </lineage>
</organism>
<dbReference type="AlphaFoldDB" id="A0A0B6ZTQ5"/>
<accession>A0A0B6ZTQ5</accession>
<sequence>MLVEVHLTLRQRRYNFDRHQKERKDMADQIKPGEGRWENEMKEGEVTYNTLGRKAAGRKQWR</sequence>
<name>A0A0B6ZTQ5_9EUPU</name>
<evidence type="ECO:0000313" key="1">
    <source>
        <dbReference type="EMBL" id="CEK71747.1"/>
    </source>
</evidence>
<protein>
    <submittedName>
        <fullName evidence="1">Uncharacterized protein</fullName>
    </submittedName>
</protein>
<dbReference type="EMBL" id="HACG01024882">
    <property type="protein sequence ID" value="CEK71747.1"/>
    <property type="molecule type" value="Transcribed_RNA"/>
</dbReference>
<reference evidence="1" key="1">
    <citation type="submission" date="2014-12" db="EMBL/GenBank/DDBJ databases">
        <title>Insight into the proteome of Arion vulgaris.</title>
        <authorList>
            <person name="Aradska J."/>
            <person name="Bulat T."/>
            <person name="Smidak R."/>
            <person name="Sarate P."/>
            <person name="Gangsoo J."/>
            <person name="Sialana F."/>
            <person name="Bilban M."/>
            <person name="Lubec G."/>
        </authorList>
    </citation>
    <scope>NUCLEOTIDE SEQUENCE</scope>
    <source>
        <tissue evidence="1">Skin</tissue>
    </source>
</reference>
<gene>
    <name evidence="1" type="primary">ORF79670</name>
</gene>
<proteinExistence type="predicted"/>